<comment type="caution">
    <text evidence="1">The sequence shown here is derived from an EMBL/GenBank/DDBJ whole genome shotgun (WGS) entry which is preliminary data.</text>
</comment>
<dbReference type="EMBL" id="QMWP01000060">
    <property type="protein sequence ID" value="RLG70464.1"/>
    <property type="molecule type" value="Genomic_DNA"/>
</dbReference>
<name>A0A497JHG2_9ARCH</name>
<organism evidence="1 2">
    <name type="scientific">Candidatus Iainarchaeum sp</name>
    <dbReference type="NCBI Taxonomy" id="3101447"/>
    <lineage>
        <taxon>Archaea</taxon>
        <taxon>Candidatus Iainarchaeota</taxon>
        <taxon>Candidatus Iainarchaeia</taxon>
        <taxon>Candidatus Iainarchaeales</taxon>
        <taxon>Candidatus Iainarchaeaceae</taxon>
        <taxon>Candidatus Iainarchaeum</taxon>
    </lineage>
</organism>
<reference evidence="1 2" key="1">
    <citation type="submission" date="2018-06" db="EMBL/GenBank/DDBJ databases">
        <title>Extensive metabolic versatility and redundancy in microbially diverse, dynamic hydrothermal sediments.</title>
        <authorList>
            <person name="Dombrowski N."/>
            <person name="Teske A."/>
            <person name="Baker B.J."/>
        </authorList>
    </citation>
    <scope>NUCLEOTIDE SEQUENCE [LARGE SCALE GENOMIC DNA]</scope>
    <source>
        <strain evidence="1">B51_G17</strain>
    </source>
</reference>
<sequence length="1202" mass="136914">EVKWTSFIPKADLKVEGELSAESEWKVSEGWELNTETEYDLGECHVWNWFKLKNKGTEPFDRSPTLNPYCKLYVDICWPGDENRIYSPMEEISGFDALIPEGCELGGGEEYPDEMEIYIEHPLNERIGIEIEPGETGYSFNLGRFNALYITYGVGSLVSSISLALIPVAGLISSGIALVGGYIWGLALEHSYSADLYKKFIDDFADGKHFIINPRRKPTYNYGTGEFSCDNLCDWTSVEAAHRNYVTVMCVYPRESPYINVFRESPIKEISGSDTVYYTLKEIIDKYSSGASGPPKIEPFFWSSDDAETLVQVGCLPNVPYDSVWIPPDTCDCDTIDHFGHWLVVTSIDTVADPSRVDDLCRIVVADTETISVCGKLVLKPGDVIIAQYIEDHDNDSLEDKMELIAGTNPYKKDTDNDGLYDGTEYRMGLDPLDPNSDGSYYGAKDGDEMYYFDSTAGHRLPVITFEGDTIDTFRVCWDSVLAHSPREDSLIEGSDTIIHKEFVPWAYNFGGYNSQLDDQYMDANVNGLADWVEHYFRDPNNYWDGRFKVVWDGPETRENPYGYLNVVLESRGVKVDTTYPNFCDTFTLADGNRGLRLRFEDITGDGATIWDNSYIYCKLYNCNITVNRYMEVSYDLMPLTANGRHICVEFIFDDKTRSITNPDFVDLEGIRMHPAARPEDIPLNEFSHVCASLAPFAGKTIVMIAIGYEDNPNTADGLVDAIIDNFQIRNKNLVLTFEPDSRPEEGFNLDSIYSGPYGIIKYGGFDGMPSCTLSMLTSPNPADTPTITIDTMKYGPRGMVYDVSGYVDPFMVRKDSARTYVEFSLLPEPLEYVIDDCTTLGYYIWQQESPYFLPARPDMQPLIPPKVVVDLKIQDPTTGEVWSMIDYCAAIGETLYDQWGNPYFPWLRNEIDPDSNSTYRPVSGDYWRYIDVQLPDTLKGWIIQDVLIRYESNKPFVGNFRAYIDNVSIFMRCEDVYKDTFGVLVNFGDDLKDEYDNNDNSVVDWEEIHIHNIPSEDLESFYVKHTYASLLWSNDIGPWSYDVDSITGDTTWHWYVIDEVSGDTAYSWYPQFAMDTSGGDSTYKYPHIFLASRDSYTTFIDVDSFSNVIWEPEDSFLIYGYSTNIPGDIDRNHYKPDILCWRMRDIGENGILRITVRDSDSVDVFSIPESTLLVEVDTVDSRLFDKHGLILKLAYRRISED</sequence>
<evidence type="ECO:0000313" key="2">
    <source>
        <dbReference type="Proteomes" id="UP000278031"/>
    </source>
</evidence>
<gene>
    <name evidence="1" type="ORF">DRO04_01885</name>
</gene>
<dbReference type="Proteomes" id="UP000278031">
    <property type="component" value="Unassembled WGS sequence"/>
</dbReference>
<protein>
    <submittedName>
        <fullName evidence="1">Uncharacterized protein</fullName>
    </submittedName>
</protein>
<feature type="non-terminal residue" evidence="1">
    <location>
        <position position="1"/>
    </location>
</feature>
<evidence type="ECO:0000313" key="1">
    <source>
        <dbReference type="EMBL" id="RLG70464.1"/>
    </source>
</evidence>
<feature type="non-terminal residue" evidence="1">
    <location>
        <position position="1202"/>
    </location>
</feature>
<accession>A0A497JHG2</accession>
<proteinExistence type="predicted"/>
<dbReference type="AlphaFoldDB" id="A0A497JHG2"/>